<dbReference type="PATRIC" id="fig|1191523.3.peg.1747"/>
<sequence length="246" mass="29316">MSRIENKYWVAVENLDEMRELVLNYMNHDYYSEIMKNKFYTVRSIYLDNDQFDAYYEKTAGLEKRSKYRIRAYNQMNAGKTVYCEIKSKIKEYISKERFPIAFNEVADFLVYPDMLKIKNHSADYKLRLFAANNFIYSVKKKNMKPVVNVVYEREAFECKYGSGLRITFDMNLRGAETNSVTNLFDEDSLREVKRGYFILEIKYGRMLPSWVMSLVNRFGLRKEAISKYVLCLEESKSNIPKINRI</sequence>
<comment type="subcellular location">
    <subcellularLocation>
        <location evidence="1">Endomembrane system</location>
        <topology evidence="1">Multi-pass membrane protein</topology>
    </subcellularLocation>
</comment>
<name>I7A0X4_MELRP</name>
<evidence type="ECO:0000256" key="1">
    <source>
        <dbReference type="ARBA" id="ARBA00004127"/>
    </source>
</evidence>
<dbReference type="GO" id="GO:0012505">
    <property type="term" value="C:endomembrane system"/>
    <property type="evidence" value="ECO:0007669"/>
    <property type="project" value="UniProtKB-SubCell"/>
</dbReference>
<dbReference type="PANTHER" id="PTHR46140:SF1">
    <property type="entry name" value="VACUOLAR TRANSPORTER CHAPERONE COMPLEX SUBUNIT 4-RELATED"/>
    <property type="match status" value="1"/>
</dbReference>
<accession>I7A0X4</accession>
<proteinExistence type="predicted"/>
<dbReference type="Gene3D" id="3.20.100.30">
    <property type="entry name" value="VTC, catalytic tunnel domain"/>
    <property type="match status" value="1"/>
</dbReference>
<dbReference type="eggNOG" id="COG5036">
    <property type="taxonomic scope" value="Bacteria"/>
</dbReference>
<reference evidence="6 7" key="1">
    <citation type="journal article" date="2013" name="PLoS ONE">
        <title>Genomic analysis of Melioribacter roseus, facultatively anaerobic organotrophic bacterium representing a novel deep lineage within Bacteriodetes/Chlorobi group.</title>
        <authorList>
            <person name="Kadnikov V.V."/>
            <person name="Mardanov A.V."/>
            <person name="Podosokorskaya O.A."/>
            <person name="Gavrilov S.N."/>
            <person name="Kublanov I.V."/>
            <person name="Beletsky A.V."/>
            <person name="Bonch-Osmolovskaya E.A."/>
            <person name="Ravin N.V."/>
        </authorList>
    </citation>
    <scope>NUCLEOTIDE SEQUENCE [LARGE SCALE GENOMIC DNA]</scope>
    <source>
        <strain evidence="7">JCM 17771 / P3M-2</strain>
    </source>
</reference>
<dbReference type="Pfam" id="PF09359">
    <property type="entry name" value="VTC"/>
    <property type="match status" value="1"/>
</dbReference>
<feature type="domain" description="VTC" evidence="5">
    <location>
        <begin position="3"/>
        <end position="233"/>
    </location>
</feature>
<dbReference type="EMBL" id="CP003557">
    <property type="protein sequence ID" value="AFN74883.1"/>
    <property type="molecule type" value="Genomic_DNA"/>
</dbReference>
<dbReference type="OrthoDB" id="9784042at2"/>
<dbReference type="CDD" id="cd07750">
    <property type="entry name" value="PolyPPase_VTC_like"/>
    <property type="match status" value="1"/>
</dbReference>
<protein>
    <submittedName>
        <fullName evidence="6">VTC domain protein</fullName>
    </submittedName>
</protein>
<keyword evidence="3" id="KW-1133">Transmembrane helix</keyword>
<dbReference type="Proteomes" id="UP000009011">
    <property type="component" value="Chromosome"/>
</dbReference>
<evidence type="ECO:0000256" key="4">
    <source>
        <dbReference type="ARBA" id="ARBA00023136"/>
    </source>
</evidence>
<evidence type="ECO:0000259" key="5">
    <source>
        <dbReference type="Pfam" id="PF09359"/>
    </source>
</evidence>
<dbReference type="HOGENOM" id="CLU_098613_0_0_10"/>
<dbReference type="InterPro" id="IPR051572">
    <property type="entry name" value="VTC_Complex_Subunit"/>
</dbReference>
<dbReference type="STRING" id="1191523.MROS_1649"/>
<dbReference type="InterPro" id="IPR042267">
    <property type="entry name" value="VTC_sf"/>
</dbReference>
<dbReference type="PANTHER" id="PTHR46140">
    <property type="entry name" value="VACUOLAR TRANSPORTER CHAPERONE 1-RELATED"/>
    <property type="match status" value="1"/>
</dbReference>
<evidence type="ECO:0000256" key="2">
    <source>
        <dbReference type="ARBA" id="ARBA00022692"/>
    </source>
</evidence>
<evidence type="ECO:0000313" key="7">
    <source>
        <dbReference type="Proteomes" id="UP000009011"/>
    </source>
</evidence>
<keyword evidence="4" id="KW-0472">Membrane</keyword>
<dbReference type="KEGG" id="mro:MROS_1649"/>
<dbReference type="AlphaFoldDB" id="I7A0X4"/>
<keyword evidence="2" id="KW-0812">Transmembrane</keyword>
<dbReference type="RefSeq" id="WP_014856317.1">
    <property type="nucleotide sequence ID" value="NC_018178.1"/>
</dbReference>
<organism evidence="6 7">
    <name type="scientific">Melioribacter roseus (strain DSM 23840 / JCM 17771 / VKM B-2668 / P3M-2)</name>
    <dbReference type="NCBI Taxonomy" id="1191523"/>
    <lineage>
        <taxon>Bacteria</taxon>
        <taxon>Pseudomonadati</taxon>
        <taxon>Ignavibacteriota</taxon>
        <taxon>Ignavibacteria</taxon>
        <taxon>Ignavibacteriales</taxon>
        <taxon>Melioribacteraceae</taxon>
        <taxon>Melioribacter</taxon>
    </lineage>
</organism>
<keyword evidence="7" id="KW-1185">Reference proteome</keyword>
<evidence type="ECO:0000313" key="6">
    <source>
        <dbReference type="EMBL" id="AFN74883.1"/>
    </source>
</evidence>
<dbReference type="InterPro" id="IPR018966">
    <property type="entry name" value="VTC_domain"/>
</dbReference>
<evidence type="ECO:0000256" key="3">
    <source>
        <dbReference type="ARBA" id="ARBA00022989"/>
    </source>
</evidence>
<dbReference type="GO" id="GO:0006799">
    <property type="term" value="P:polyphosphate biosynthetic process"/>
    <property type="evidence" value="ECO:0007669"/>
    <property type="project" value="UniProtKB-ARBA"/>
</dbReference>
<gene>
    <name evidence="6" type="ordered locus">MROS_1649</name>
</gene>